<dbReference type="AlphaFoldDB" id="A0A0Q4B5M9"/>
<dbReference type="PANTHER" id="PTHR30250">
    <property type="entry name" value="PST FAMILY PREDICTED COLANIC ACID TRANSPORTER"/>
    <property type="match status" value="1"/>
</dbReference>
<comment type="caution">
    <text evidence="7">The sequence shown here is derived from an EMBL/GenBank/DDBJ whole genome shotgun (WGS) entry which is preliminary data.</text>
</comment>
<evidence type="ECO:0000256" key="6">
    <source>
        <dbReference type="SAM" id="Phobius"/>
    </source>
</evidence>
<feature type="transmembrane region" description="Helical" evidence="6">
    <location>
        <begin position="47"/>
        <end position="70"/>
    </location>
</feature>
<proteinExistence type="predicted"/>
<reference evidence="7" key="1">
    <citation type="submission" date="2015-08" db="EMBL/GenBank/DDBJ databases">
        <title>Candidatus Bacteriodes Periocalifornicus.</title>
        <authorList>
            <person name="McLean J.S."/>
            <person name="Kelley S."/>
        </authorList>
    </citation>
    <scope>NUCLEOTIDE SEQUENCE [LARGE SCALE GENOMIC DNA]</scope>
    <source>
        <strain evidence="7">12B</strain>
    </source>
</reference>
<evidence type="ECO:0000256" key="3">
    <source>
        <dbReference type="ARBA" id="ARBA00022692"/>
    </source>
</evidence>
<keyword evidence="2" id="KW-1003">Cell membrane</keyword>
<feature type="transmembrane region" description="Helical" evidence="6">
    <location>
        <begin position="220"/>
        <end position="240"/>
    </location>
</feature>
<name>A0A0Q4B5M9_9BACT</name>
<keyword evidence="3 6" id="KW-0812">Transmembrane</keyword>
<evidence type="ECO:0000313" key="7">
    <source>
        <dbReference type="EMBL" id="KQM09221.1"/>
    </source>
</evidence>
<feature type="transmembrane region" description="Helical" evidence="6">
    <location>
        <begin position="450"/>
        <end position="470"/>
    </location>
</feature>
<feature type="transmembrane region" description="Helical" evidence="6">
    <location>
        <begin position="149"/>
        <end position="171"/>
    </location>
</feature>
<dbReference type="PATRIC" id="fig|1702214.3.peg.932"/>
<organism evidence="7 8">
    <name type="scientific">Candidatus [Bacteroides] periocalifornicus</name>
    <dbReference type="NCBI Taxonomy" id="1702214"/>
    <lineage>
        <taxon>Bacteria</taxon>
        <taxon>Pseudomonadati</taxon>
        <taxon>Bacteroidota</taxon>
    </lineage>
</organism>
<protein>
    <submittedName>
        <fullName evidence="7">Uncharacterized protein</fullName>
    </submittedName>
</protein>
<evidence type="ECO:0000256" key="5">
    <source>
        <dbReference type="ARBA" id="ARBA00023136"/>
    </source>
</evidence>
<feature type="transmembrane region" description="Helical" evidence="6">
    <location>
        <begin position="183"/>
        <end position="208"/>
    </location>
</feature>
<accession>A0A0Q4B5M9</accession>
<dbReference type="Pfam" id="PF01943">
    <property type="entry name" value="Polysacc_synt"/>
    <property type="match status" value="1"/>
</dbReference>
<evidence type="ECO:0000256" key="2">
    <source>
        <dbReference type="ARBA" id="ARBA00022475"/>
    </source>
</evidence>
<evidence type="ECO:0000256" key="4">
    <source>
        <dbReference type="ARBA" id="ARBA00022989"/>
    </source>
</evidence>
<dbReference type="PANTHER" id="PTHR30250:SF11">
    <property type="entry name" value="O-ANTIGEN TRANSPORTER-RELATED"/>
    <property type="match status" value="1"/>
</dbReference>
<feature type="transmembrane region" description="Helical" evidence="6">
    <location>
        <begin position="366"/>
        <end position="386"/>
    </location>
</feature>
<sequence>MGVLRKLAGQSAIYGLSSVVPRLLNYFLVVLHSRVLVEAEYGVVTELYAYIAVLMVLLTFGLETGFFRFANPNDRAEGEKTYASVFYFLLSTSALFVGACALFSHPIAAGLGYQGQEGLILLTAAILGVDAWQAIVFDKLRWLQRPLAFSAIKIAGVAINVGCNILFLVGFPRWGMYNANFGAGYILMSNLFASLFTLVLALAASGGLPRGAGWKRLRPLLVFSFPLLISGLGGTTNEFMDRVFIKWLTPANEAMAELGIYGANAKIAVLLVLFIQMFKFAAEPFFFAQAQTKNDPNVYALVTKWFTYFCIVASVGIMLYLPLLQYFVGARFRVGLGVVPILLLANLLYGFFFNISFWFKILKKTWYGVLLTFSGATVTVLVNLLLTPRLGYYGAAAARVASYACMVVMCLAIGQRHFRIPYQYGRMLLATAIGGVMLAIGWYLPIDNTIALIAIRTVVLIATVELVVRLEGKSLVGLLRYGVGIIRRQKRG</sequence>
<feature type="transmembrane region" description="Helical" evidence="6">
    <location>
        <begin position="341"/>
        <end position="359"/>
    </location>
</feature>
<keyword evidence="8" id="KW-1185">Reference proteome</keyword>
<keyword evidence="5 6" id="KW-0472">Membrane</keyword>
<feature type="transmembrane region" description="Helical" evidence="6">
    <location>
        <begin position="298"/>
        <end position="321"/>
    </location>
</feature>
<feature type="transmembrane region" description="Helical" evidence="6">
    <location>
        <begin position="392"/>
        <end position="414"/>
    </location>
</feature>
<gene>
    <name evidence="7" type="ORF">AL399_02870</name>
</gene>
<evidence type="ECO:0000256" key="1">
    <source>
        <dbReference type="ARBA" id="ARBA00004651"/>
    </source>
</evidence>
<dbReference type="Proteomes" id="UP000054172">
    <property type="component" value="Unassembled WGS sequence"/>
</dbReference>
<feature type="transmembrane region" description="Helical" evidence="6">
    <location>
        <begin position="426"/>
        <end position="444"/>
    </location>
</feature>
<feature type="transmembrane region" description="Helical" evidence="6">
    <location>
        <begin position="260"/>
        <end position="278"/>
    </location>
</feature>
<evidence type="ECO:0000313" key="8">
    <source>
        <dbReference type="Proteomes" id="UP000054172"/>
    </source>
</evidence>
<dbReference type="GO" id="GO:0005886">
    <property type="term" value="C:plasma membrane"/>
    <property type="evidence" value="ECO:0007669"/>
    <property type="project" value="UniProtKB-SubCell"/>
</dbReference>
<comment type="subcellular location">
    <subcellularLocation>
        <location evidence="1">Cell membrane</location>
        <topology evidence="1">Multi-pass membrane protein</topology>
    </subcellularLocation>
</comment>
<dbReference type="InterPro" id="IPR002797">
    <property type="entry name" value="Polysacc_synth"/>
</dbReference>
<feature type="transmembrane region" description="Helical" evidence="6">
    <location>
        <begin position="82"/>
        <end position="107"/>
    </location>
</feature>
<dbReference type="EMBL" id="LIIK01000009">
    <property type="protein sequence ID" value="KQM09221.1"/>
    <property type="molecule type" value="Genomic_DNA"/>
</dbReference>
<dbReference type="InterPro" id="IPR050833">
    <property type="entry name" value="Poly_Biosynth_Transport"/>
</dbReference>
<feature type="transmembrane region" description="Helical" evidence="6">
    <location>
        <begin position="119"/>
        <end position="137"/>
    </location>
</feature>
<feature type="transmembrane region" description="Helical" evidence="6">
    <location>
        <begin position="12"/>
        <end position="35"/>
    </location>
</feature>
<keyword evidence="4 6" id="KW-1133">Transmembrane helix</keyword>
<dbReference type="STRING" id="1702214.AL399_02870"/>